<protein>
    <submittedName>
        <fullName evidence="7">Glucose-methanol-choline (GMC) oxidoreductase:NAD binding site</fullName>
    </submittedName>
</protein>
<dbReference type="GO" id="GO:0016614">
    <property type="term" value="F:oxidoreductase activity, acting on CH-OH group of donors"/>
    <property type="evidence" value="ECO:0007669"/>
    <property type="project" value="InterPro"/>
</dbReference>
<dbReference type="InterPro" id="IPR000172">
    <property type="entry name" value="GMC_OxRdtase_N"/>
</dbReference>
<evidence type="ECO:0000256" key="3">
    <source>
        <dbReference type="ARBA" id="ARBA00022827"/>
    </source>
</evidence>
<sequence length="561" mass="61879">MNTDFDVCIVGSGAGAGPVALTLAESGYSVVALEKGPWFKEEDFYKDELASRRRDVYTPNLQDEQHVIEEPDGLGGWDSEPTSVSGWNFWRGCCVGGSSNFMSGFFFRMKPEDFRLLSTFGPIDGANLIDWPISYEDLEPYYTKVESIVGVSGSVVPHPLLEPRSTGNFPYPPTLEHPISGLFDTACRKLGLHPLPTPRAILSNSAMKRQSCGYSGWCGSYGCSTGAKGSSRAALLNPALETGRCEIRPHAKVYKLTTNAQGKVVAAEYYDRNGKQQQVDAKIFVVACQAIETARLLLCSTGTRHKSGLANNTGQVGKNLIFSAGGTGGGDLIYKKLGRTITESLKFQGLFLNRNLQDWYFIDNPVWGRRQKGGTIDFLLEHPGPIAKAIDLKWDDHGNLRWGTSLKQALKKHFTEMREFKYEIFCDWLPTDNCFVSLDTKVKDKWETPVARVRVGYHPHDIKIGNYLAKKATYIMRTMGVRNVYSNISGSPPPNLAAGGCRFGNDPKNSVLDPDCRAHGVENLFVTDGSFMPTGGSIPYTWTIYANAFRVADKIVKQLGG</sequence>
<organism evidence="7 8">
    <name type="scientific">Kuenenia stuttgartiensis</name>
    <dbReference type="NCBI Taxonomy" id="174633"/>
    <lineage>
        <taxon>Bacteria</taxon>
        <taxon>Pseudomonadati</taxon>
        <taxon>Planctomycetota</taxon>
        <taxon>Candidatus Brocadiia</taxon>
        <taxon>Candidatus Brocadiales</taxon>
        <taxon>Candidatus Brocadiaceae</taxon>
        <taxon>Candidatus Kuenenia</taxon>
    </lineage>
</organism>
<keyword evidence="2" id="KW-0285">Flavoprotein</keyword>
<name>A0A6G7GWQ9_KUEST</name>
<dbReference type="GO" id="GO:0050660">
    <property type="term" value="F:flavin adenine dinucleotide binding"/>
    <property type="evidence" value="ECO:0007669"/>
    <property type="project" value="InterPro"/>
</dbReference>
<dbReference type="EMBL" id="CP049055">
    <property type="protein sequence ID" value="QII13794.1"/>
    <property type="molecule type" value="Genomic_DNA"/>
</dbReference>
<evidence type="ECO:0000256" key="1">
    <source>
        <dbReference type="ARBA" id="ARBA00010790"/>
    </source>
</evidence>
<dbReference type="Proteomes" id="UP000501926">
    <property type="component" value="Chromosome"/>
</dbReference>
<evidence type="ECO:0000256" key="2">
    <source>
        <dbReference type="ARBA" id="ARBA00022630"/>
    </source>
</evidence>
<proteinExistence type="inferred from homology"/>
<keyword evidence="4" id="KW-0560">Oxidoreductase</keyword>
<dbReference type="InterPro" id="IPR036188">
    <property type="entry name" value="FAD/NAD-bd_sf"/>
</dbReference>
<dbReference type="AlphaFoldDB" id="A0A6G7GWQ9"/>
<dbReference type="Pfam" id="PF00732">
    <property type="entry name" value="GMC_oxred_N"/>
    <property type="match status" value="1"/>
</dbReference>
<dbReference type="PANTHER" id="PTHR46056">
    <property type="entry name" value="LONG-CHAIN-ALCOHOL OXIDASE"/>
    <property type="match status" value="1"/>
</dbReference>
<dbReference type="InterPro" id="IPR007867">
    <property type="entry name" value="GMC_OxRtase_C"/>
</dbReference>
<evidence type="ECO:0000259" key="5">
    <source>
        <dbReference type="Pfam" id="PF00732"/>
    </source>
</evidence>
<evidence type="ECO:0000259" key="6">
    <source>
        <dbReference type="Pfam" id="PF05199"/>
    </source>
</evidence>
<feature type="domain" description="Glucose-methanol-choline oxidoreductase N-terminal" evidence="5">
    <location>
        <begin position="90"/>
        <end position="320"/>
    </location>
</feature>
<dbReference type="SUPFAM" id="SSF51905">
    <property type="entry name" value="FAD/NAD(P)-binding domain"/>
    <property type="match status" value="1"/>
</dbReference>
<comment type="similarity">
    <text evidence="1">Belongs to the GMC oxidoreductase family.</text>
</comment>
<dbReference type="RefSeq" id="WP_164995497.1">
    <property type="nucleotide sequence ID" value="NZ_CP049055.1"/>
</dbReference>
<keyword evidence="3" id="KW-0274">FAD</keyword>
<evidence type="ECO:0000313" key="8">
    <source>
        <dbReference type="Proteomes" id="UP000501926"/>
    </source>
</evidence>
<dbReference type="PANTHER" id="PTHR46056:SF12">
    <property type="entry name" value="LONG-CHAIN-ALCOHOL OXIDASE"/>
    <property type="match status" value="1"/>
</dbReference>
<feature type="domain" description="Glucose-methanol-choline oxidoreductase C-terminal" evidence="6">
    <location>
        <begin position="430"/>
        <end position="548"/>
    </location>
</feature>
<reference evidence="7 8" key="1">
    <citation type="submission" date="2020-02" db="EMBL/GenBank/DDBJ databases">
        <title>Newly sequenced genome of strain CSTR1 showed variability in Candidatus Kuenenia stuttgartiensis genomes.</title>
        <authorList>
            <person name="Ding C."/>
            <person name="Adrian L."/>
        </authorList>
    </citation>
    <scope>NUCLEOTIDE SEQUENCE [LARGE SCALE GENOMIC DNA]</scope>
    <source>
        <strain evidence="7 8">CSTR1</strain>
    </source>
</reference>
<evidence type="ECO:0000256" key="4">
    <source>
        <dbReference type="ARBA" id="ARBA00023002"/>
    </source>
</evidence>
<evidence type="ECO:0000313" key="7">
    <source>
        <dbReference type="EMBL" id="QII13794.1"/>
    </source>
</evidence>
<dbReference type="Gene3D" id="3.50.50.60">
    <property type="entry name" value="FAD/NAD(P)-binding domain"/>
    <property type="match status" value="2"/>
</dbReference>
<dbReference type="Pfam" id="PF05199">
    <property type="entry name" value="GMC_oxred_C"/>
    <property type="match status" value="1"/>
</dbReference>
<accession>A0A6G7GWQ9</accession>
<gene>
    <name evidence="7" type="ORF">KsCSTR_44150</name>
</gene>